<gene>
    <name evidence="1" type="ORF">CNEO2_940013</name>
</gene>
<evidence type="ECO:0000313" key="1">
    <source>
        <dbReference type="EMBL" id="CAI3696853.1"/>
    </source>
</evidence>
<reference evidence="1" key="1">
    <citation type="submission" date="2022-10" db="EMBL/GenBank/DDBJ databases">
        <authorList>
            <person name="Aires J."/>
            <person name="Mesa V."/>
        </authorList>
    </citation>
    <scope>NUCLEOTIDE SEQUENCE</scope>
    <source>
        <strain evidence="1">Clostridium neonatale JD116</strain>
    </source>
</reference>
<dbReference type="AlphaFoldDB" id="A0AAD1YLE3"/>
<comment type="caution">
    <text evidence="1">The sequence shown here is derived from an EMBL/GenBank/DDBJ whole genome shotgun (WGS) entry which is preliminary data.</text>
</comment>
<accession>A0AAD1YLE3</accession>
<name>A0AAD1YLE3_9CLOT</name>
<dbReference type="EMBL" id="CAMTCP010000297">
    <property type="protein sequence ID" value="CAI3696853.1"/>
    <property type="molecule type" value="Genomic_DNA"/>
</dbReference>
<evidence type="ECO:0000313" key="2">
    <source>
        <dbReference type="Proteomes" id="UP001189143"/>
    </source>
</evidence>
<dbReference type="Gene3D" id="1.10.10.60">
    <property type="entry name" value="Homeodomain-like"/>
    <property type="match status" value="1"/>
</dbReference>
<sequence>MARETQKAKIERLEKELEQKEEIIKELLRKELQKDEELKKAERKYQDLIKACNKDIQKLKDENERLKKKRERKANENNLELIDQQLQDARDKADKWHRQLFIQQQKNKELEKEIEYLVEKNSIIQKHNERGAGRKSRFTQSEIETIKMYRLQGKTIKEIAKMFKCSVGLIHKIINEK</sequence>
<dbReference type="Proteomes" id="UP001189143">
    <property type="component" value="Unassembled WGS sequence"/>
</dbReference>
<proteinExistence type="predicted"/>
<organism evidence="1 2">
    <name type="scientific">Clostridium neonatale</name>
    <dbReference type="NCBI Taxonomy" id="137838"/>
    <lineage>
        <taxon>Bacteria</taxon>
        <taxon>Bacillati</taxon>
        <taxon>Bacillota</taxon>
        <taxon>Clostridia</taxon>
        <taxon>Eubacteriales</taxon>
        <taxon>Clostridiaceae</taxon>
        <taxon>Clostridium</taxon>
    </lineage>
</organism>
<dbReference type="RefSeq" id="WP_210886983.1">
    <property type="nucleotide sequence ID" value="NZ_CAMRXC010000291.1"/>
</dbReference>
<protein>
    <submittedName>
        <fullName evidence="1">Uncharacterized protein</fullName>
    </submittedName>
</protein>